<protein>
    <recommendedName>
        <fullName evidence="1">VOC domain-containing protein</fullName>
    </recommendedName>
</protein>
<dbReference type="InterPro" id="IPR037523">
    <property type="entry name" value="VOC_core"/>
</dbReference>
<dbReference type="Pfam" id="PF22677">
    <property type="entry name" value="Ble-like_N"/>
    <property type="match status" value="1"/>
</dbReference>
<accession>A0A1F5YM70</accession>
<dbReference type="Gene3D" id="3.10.180.10">
    <property type="entry name" value="2,3-Dihydroxybiphenyl 1,2-Dioxygenase, domain 1"/>
    <property type="match status" value="1"/>
</dbReference>
<dbReference type="InterPro" id="IPR029068">
    <property type="entry name" value="Glyas_Bleomycin-R_OHBP_Dase"/>
</dbReference>
<name>A0A1F5YM70_9BACT</name>
<dbReference type="CDD" id="cd07247">
    <property type="entry name" value="SgaA_N_like"/>
    <property type="match status" value="1"/>
</dbReference>
<sequence>MKHICYFEVPADNLERARHFYNKLFGWEFSEMSMGHAPYFTIKTPDGISGGLMSRKDKSQGITDYIEVGSISDYVNKAKTLGGKVVVDRTTLPGMGHFALIQDPENNVVGLWQIDPQAH</sequence>
<gene>
    <name evidence="2" type="ORF">A3F83_16975</name>
</gene>
<dbReference type="InterPro" id="IPR053863">
    <property type="entry name" value="Glyoxy/Ble-like_N"/>
</dbReference>
<evidence type="ECO:0000259" key="1">
    <source>
        <dbReference type="PROSITE" id="PS51819"/>
    </source>
</evidence>
<dbReference type="AlphaFoldDB" id="A0A1F5YM70"/>
<dbReference type="EMBL" id="MFIX01000226">
    <property type="protein sequence ID" value="OGG01067.1"/>
    <property type="molecule type" value="Genomic_DNA"/>
</dbReference>
<dbReference type="SUPFAM" id="SSF54593">
    <property type="entry name" value="Glyoxalase/Bleomycin resistance protein/Dihydroxybiphenyl dioxygenase"/>
    <property type="match status" value="1"/>
</dbReference>
<reference evidence="2 3" key="1">
    <citation type="journal article" date="2016" name="Nat. Commun.">
        <title>Thousands of microbial genomes shed light on interconnected biogeochemical processes in an aquifer system.</title>
        <authorList>
            <person name="Anantharaman K."/>
            <person name="Brown C.T."/>
            <person name="Hug L.A."/>
            <person name="Sharon I."/>
            <person name="Castelle C.J."/>
            <person name="Probst A.J."/>
            <person name="Thomas B.C."/>
            <person name="Singh A."/>
            <person name="Wilkins M.J."/>
            <person name="Karaoz U."/>
            <person name="Brodie E.L."/>
            <person name="Williams K.H."/>
            <person name="Hubbard S.S."/>
            <person name="Banfield J.F."/>
        </authorList>
    </citation>
    <scope>NUCLEOTIDE SEQUENCE [LARGE SCALE GENOMIC DNA]</scope>
</reference>
<dbReference type="PROSITE" id="PS51819">
    <property type="entry name" value="VOC"/>
    <property type="match status" value="1"/>
</dbReference>
<comment type="caution">
    <text evidence="2">The sequence shown here is derived from an EMBL/GenBank/DDBJ whole genome shotgun (WGS) entry which is preliminary data.</text>
</comment>
<dbReference type="PANTHER" id="PTHR33993">
    <property type="entry name" value="GLYOXALASE-RELATED"/>
    <property type="match status" value="1"/>
</dbReference>
<evidence type="ECO:0000313" key="3">
    <source>
        <dbReference type="Proteomes" id="UP000179129"/>
    </source>
</evidence>
<feature type="domain" description="VOC" evidence="1">
    <location>
        <begin position="3"/>
        <end position="114"/>
    </location>
</feature>
<dbReference type="Proteomes" id="UP000179129">
    <property type="component" value="Unassembled WGS sequence"/>
</dbReference>
<organism evidence="2 3">
    <name type="scientific">Candidatus Glassbacteria bacterium RIFCSPLOWO2_12_FULL_58_11</name>
    <dbReference type="NCBI Taxonomy" id="1817867"/>
    <lineage>
        <taxon>Bacteria</taxon>
        <taxon>Candidatus Glassiibacteriota</taxon>
    </lineage>
</organism>
<dbReference type="PANTHER" id="PTHR33993:SF2">
    <property type="entry name" value="VOC DOMAIN-CONTAINING PROTEIN"/>
    <property type="match status" value="1"/>
</dbReference>
<proteinExistence type="predicted"/>
<evidence type="ECO:0000313" key="2">
    <source>
        <dbReference type="EMBL" id="OGG01067.1"/>
    </source>
</evidence>
<dbReference type="InterPro" id="IPR052164">
    <property type="entry name" value="Anthracycline_SecMetBiosynth"/>
</dbReference>